<evidence type="ECO:0000313" key="7">
    <source>
        <dbReference type="Proteomes" id="UP000782312"/>
    </source>
</evidence>
<keyword evidence="3 5" id="KW-1133">Transmembrane helix</keyword>
<evidence type="ECO:0000256" key="5">
    <source>
        <dbReference type="RuleBase" id="RU363041"/>
    </source>
</evidence>
<feature type="transmembrane region" description="Helical" evidence="5">
    <location>
        <begin position="32"/>
        <end position="59"/>
    </location>
</feature>
<comment type="caution">
    <text evidence="6">The sequence shown here is derived from an EMBL/GenBank/DDBJ whole genome shotgun (WGS) entry which is preliminary data.</text>
</comment>
<accession>A0A932HYR0</accession>
<dbReference type="GO" id="GO:0005886">
    <property type="term" value="C:plasma membrane"/>
    <property type="evidence" value="ECO:0007669"/>
    <property type="project" value="UniProtKB-SubCell"/>
</dbReference>
<proteinExistence type="inferred from homology"/>
<keyword evidence="5" id="KW-1003">Cell membrane</keyword>
<evidence type="ECO:0000313" key="6">
    <source>
        <dbReference type="EMBL" id="MBI3126617.1"/>
    </source>
</evidence>
<dbReference type="Proteomes" id="UP000782312">
    <property type="component" value="Unassembled WGS sequence"/>
</dbReference>
<reference evidence="6" key="1">
    <citation type="submission" date="2020-07" db="EMBL/GenBank/DDBJ databases">
        <title>Huge and variable diversity of episymbiotic CPR bacteria and DPANN archaea in groundwater ecosystems.</title>
        <authorList>
            <person name="He C.Y."/>
            <person name="Keren R."/>
            <person name="Whittaker M."/>
            <person name="Farag I.F."/>
            <person name="Doudna J."/>
            <person name="Cate J.H.D."/>
            <person name="Banfield J.F."/>
        </authorList>
    </citation>
    <scope>NUCLEOTIDE SEQUENCE</scope>
    <source>
        <strain evidence="6">NC_groundwater_763_Ag_S-0.2um_68_21</strain>
    </source>
</reference>
<keyword evidence="4 5" id="KW-0472">Membrane</keyword>
<evidence type="ECO:0000256" key="4">
    <source>
        <dbReference type="ARBA" id="ARBA00023136"/>
    </source>
</evidence>
<feature type="transmembrane region" description="Helical" evidence="5">
    <location>
        <begin position="198"/>
        <end position="215"/>
    </location>
</feature>
<evidence type="ECO:0000256" key="2">
    <source>
        <dbReference type="ARBA" id="ARBA00022692"/>
    </source>
</evidence>
<evidence type="ECO:0000256" key="1">
    <source>
        <dbReference type="ARBA" id="ARBA00004141"/>
    </source>
</evidence>
<comment type="similarity">
    <text evidence="5">Belongs to the 4-toluene sulfonate uptake permease (TSUP) (TC 2.A.102) family.</text>
</comment>
<keyword evidence="2 5" id="KW-0812">Transmembrane</keyword>
<dbReference type="InterPro" id="IPR002781">
    <property type="entry name" value="TM_pro_TauE-like"/>
</dbReference>
<gene>
    <name evidence="6" type="ORF">HYZ11_03330</name>
</gene>
<feature type="transmembrane region" description="Helical" evidence="5">
    <location>
        <begin position="126"/>
        <end position="147"/>
    </location>
</feature>
<feature type="transmembrane region" description="Helical" evidence="5">
    <location>
        <begin position="167"/>
        <end position="191"/>
    </location>
</feature>
<dbReference type="AlphaFoldDB" id="A0A932HYR0"/>
<dbReference type="EMBL" id="JACPUR010000006">
    <property type="protein sequence ID" value="MBI3126617.1"/>
    <property type="molecule type" value="Genomic_DNA"/>
</dbReference>
<protein>
    <recommendedName>
        <fullName evidence="5">Probable membrane transporter protein</fullName>
    </recommendedName>
</protein>
<organism evidence="6 7">
    <name type="scientific">Tectimicrobiota bacterium</name>
    <dbReference type="NCBI Taxonomy" id="2528274"/>
    <lineage>
        <taxon>Bacteria</taxon>
        <taxon>Pseudomonadati</taxon>
        <taxon>Nitrospinota/Tectimicrobiota group</taxon>
        <taxon>Candidatus Tectimicrobiota</taxon>
    </lineage>
</organism>
<name>A0A932HYR0_UNCTE</name>
<feature type="transmembrane region" description="Helical" evidence="5">
    <location>
        <begin position="71"/>
        <end position="90"/>
    </location>
</feature>
<comment type="subcellular location">
    <subcellularLocation>
        <location evidence="5">Cell membrane</location>
        <topology evidence="5">Multi-pass membrane protein</topology>
    </subcellularLocation>
    <subcellularLocation>
        <location evidence="1">Membrane</location>
        <topology evidence="1">Multi-pass membrane protein</topology>
    </subcellularLocation>
</comment>
<evidence type="ECO:0000256" key="3">
    <source>
        <dbReference type="ARBA" id="ARBA00022989"/>
    </source>
</evidence>
<sequence>MWPPWEHTLLVFAAGVLEGAVGFDFGLVATPALGAALGVRGAVVLLCLPGLLLSAARAIGGGVPGGPLRRLMPFIGAGSAGAAAGAFALASTPPALHKWGLGLFVLLCGAYSLSRLRLQLDMRDEGFFAWLAGALSGFLAGAGNAGGPLAVVYMDSLGLTRGRMARMLPVCGLAFAAAQVAALSGAGLLLLEPAARSAAAVLPALAGFFLGRMLRGRFPPRAGYAAGLAAMGGAAAALLIWGPSGWS</sequence>
<feature type="transmembrane region" description="Helical" evidence="5">
    <location>
        <begin position="221"/>
        <end position="241"/>
    </location>
</feature>
<dbReference type="Pfam" id="PF01925">
    <property type="entry name" value="TauE"/>
    <property type="match status" value="1"/>
</dbReference>